<dbReference type="PROSITE" id="PS50850">
    <property type="entry name" value="MFS"/>
    <property type="match status" value="1"/>
</dbReference>
<dbReference type="PANTHER" id="PTHR23514">
    <property type="entry name" value="BYPASS OF STOP CODON PROTEIN 6"/>
    <property type="match status" value="1"/>
</dbReference>
<feature type="transmembrane region" description="Helical" evidence="5">
    <location>
        <begin position="146"/>
        <end position="166"/>
    </location>
</feature>
<evidence type="ECO:0000256" key="1">
    <source>
        <dbReference type="ARBA" id="ARBA00004651"/>
    </source>
</evidence>
<accession>A0ABW9LSC3</accession>
<dbReference type="CDD" id="cd17393">
    <property type="entry name" value="MFS_MosC_like"/>
    <property type="match status" value="1"/>
</dbReference>
<feature type="transmembrane region" description="Helical" evidence="5">
    <location>
        <begin position="342"/>
        <end position="366"/>
    </location>
</feature>
<feature type="transmembrane region" description="Helical" evidence="5">
    <location>
        <begin position="286"/>
        <end position="305"/>
    </location>
</feature>
<name>A0ABW9LSC3_9MYCO</name>
<dbReference type="InterPro" id="IPR020846">
    <property type="entry name" value="MFS_dom"/>
</dbReference>
<feature type="transmembrane region" description="Helical" evidence="5">
    <location>
        <begin position="52"/>
        <end position="75"/>
    </location>
</feature>
<evidence type="ECO:0000256" key="5">
    <source>
        <dbReference type="SAM" id="Phobius"/>
    </source>
</evidence>
<evidence type="ECO:0000256" key="3">
    <source>
        <dbReference type="ARBA" id="ARBA00022989"/>
    </source>
</evidence>
<dbReference type="InterPro" id="IPR051788">
    <property type="entry name" value="MFS_Transporter"/>
</dbReference>
<sequence length="420" mass="42288">MASRPVSEQRGTAALLRARIAVGALFLTNGAIFANLLPRYPEIKTDLHLSNAVYGAAVASFSGGALVAGLTAATLIRRFHSARVAVIGTVALSAFVIAAGVAGTPLMFAAALFLAGASDSVVDVAQNAHGLRLQRRHGRSIINSLHAVWAAGAILGGLIGAGAIALGIPRGIQLSVVGALLSAVAVVAYRYLLPGPDHDDHPASHASAAGTRAGPRVYLILLALVLIAIAGATVEDAGSSWATLYLRDSLHTPPALAVSGYIALVGFMFIGRLLGDRLVDRFGEATVARAGGLIAAAGMGAALAFPSIATTIAGFALAGLGVATLVPAAMHGADQLPGLRPGTGLTVVTWLMRVGFFGAPLLVGLVADAAGLRAGLLAVPVAGVVAALLAGVLPRKPAAVPDSVRGADARELDREHTGHD</sequence>
<dbReference type="RefSeq" id="WP_409549647.1">
    <property type="nucleotide sequence ID" value="NZ_JBKBDE010000003.1"/>
</dbReference>
<evidence type="ECO:0000313" key="8">
    <source>
        <dbReference type="Proteomes" id="UP001635817"/>
    </source>
</evidence>
<dbReference type="Gene3D" id="1.20.1250.20">
    <property type="entry name" value="MFS general substrate transporter like domains"/>
    <property type="match status" value="2"/>
</dbReference>
<feature type="transmembrane region" description="Helical" evidence="5">
    <location>
        <begin position="213"/>
        <end position="234"/>
    </location>
</feature>
<reference evidence="7 8" key="1">
    <citation type="submission" date="2024-12" db="EMBL/GenBank/DDBJ databases">
        <title>The coexistence of Mycolicibacterium septicum and Mycolicibacterium nivoides in clinical samples.</title>
        <authorList>
            <person name="Wang C."/>
            <person name="Feng Y."/>
            <person name="Zong Z."/>
        </authorList>
    </citation>
    <scope>NUCLEOTIDE SEQUENCE [LARGE SCALE GENOMIC DNA]</scope>
    <source>
        <strain evidence="7 8">120310</strain>
    </source>
</reference>
<feature type="transmembrane region" description="Helical" evidence="5">
    <location>
        <begin position="82"/>
        <end position="101"/>
    </location>
</feature>
<dbReference type="Proteomes" id="UP001635817">
    <property type="component" value="Unassembled WGS sequence"/>
</dbReference>
<feature type="transmembrane region" description="Helical" evidence="5">
    <location>
        <begin position="372"/>
        <end position="393"/>
    </location>
</feature>
<feature type="transmembrane region" description="Helical" evidence="5">
    <location>
        <begin position="311"/>
        <end position="330"/>
    </location>
</feature>
<evidence type="ECO:0000259" key="6">
    <source>
        <dbReference type="PROSITE" id="PS50850"/>
    </source>
</evidence>
<evidence type="ECO:0000313" key="7">
    <source>
        <dbReference type="EMBL" id="MFN6550896.1"/>
    </source>
</evidence>
<feature type="transmembrane region" description="Helical" evidence="5">
    <location>
        <begin position="20"/>
        <end position="40"/>
    </location>
</feature>
<feature type="transmembrane region" description="Helical" evidence="5">
    <location>
        <begin position="254"/>
        <end position="274"/>
    </location>
</feature>
<feature type="domain" description="Major facilitator superfamily (MFS) profile" evidence="6">
    <location>
        <begin position="14"/>
        <end position="398"/>
    </location>
</feature>
<keyword evidence="2 5" id="KW-0812">Transmembrane</keyword>
<dbReference type="InterPro" id="IPR036259">
    <property type="entry name" value="MFS_trans_sf"/>
</dbReference>
<dbReference type="SUPFAM" id="SSF103473">
    <property type="entry name" value="MFS general substrate transporter"/>
    <property type="match status" value="1"/>
</dbReference>
<keyword evidence="4 5" id="KW-0472">Membrane</keyword>
<keyword evidence="3 5" id="KW-1133">Transmembrane helix</keyword>
<proteinExistence type="predicted"/>
<keyword evidence="8" id="KW-1185">Reference proteome</keyword>
<dbReference type="Pfam" id="PF07690">
    <property type="entry name" value="MFS_1"/>
    <property type="match status" value="1"/>
</dbReference>
<dbReference type="EMBL" id="JBKBDE010000003">
    <property type="protein sequence ID" value="MFN6550896.1"/>
    <property type="molecule type" value="Genomic_DNA"/>
</dbReference>
<dbReference type="PANTHER" id="PTHR23514:SF13">
    <property type="entry name" value="INNER MEMBRANE PROTEIN YBJJ"/>
    <property type="match status" value="1"/>
</dbReference>
<organism evidence="7 8">
    <name type="scientific">Mycolicibacterium septicum</name>
    <dbReference type="NCBI Taxonomy" id="98668"/>
    <lineage>
        <taxon>Bacteria</taxon>
        <taxon>Bacillati</taxon>
        <taxon>Actinomycetota</taxon>
        <taxon>Actinomycetes</taxon>
        <taxon>Mycobacteriales</taxon>
        <taxon>Mycobacteriaceae</taxon>
        <taxon>Mycolicibacterium</taxon>
    </lineage>
</organism>
<gene>
    <name evidence="7" type="ORF">ACK4CP_10860</name>
</gene>
<protein>
    <submittedName>
        <fullName evidence="7">MFS transporter</fullName>
    </submittedName>
</protein>
<comment type="subcellular location">
    <subcellularLocation>
        <location evidence="1">Cell membrane</location>
        <topology evidence="1">Multi-pass membrane protein</topology>
    </subcellularLocation>
</comment>
<dbReference type="InterPro" id="IPR011701">
    <property type="entry name" value="MFS"/>
</dbReference>
<evidence type="ECO:0000256" key="2">
    <source>
        <dbReference type="ARBA" id="ARBA00022692"/>
    </source>
</evidence>
<feature type="transmembrane region" description="Helical" evidence="5">
    <location>
        <begin position="172"/>
        <end position="192"/>
    </location>
</feature>
<evidence type="ECO:0000256" key="4">
    <source>
        <dbReference type="ARBA" id="ARBA00023136"/>
    </source>
</evidence>
<comment type="caution">
    <text evidence="7">The sequence shown here is derived from an EMBL/GenBank/DDBJ whole genome shotgun (WGS) entry which is preliminary data.</text>
</comment>